<dbReference type="Proteomes" id="UP001558613">
    <property type="component" value="Unassembled WGS sequence"/>
</dbReference>
<keyword evidence="3" id="KW-1185">Reference proteome</keyword>
<organism evidence="2 3">
    <name type="scientific">Cirrhinus molitorella</name>
    <name type="common">mud carp</name>
    <dbReference type="NCBI Taxonomy" id="172907"/>
    <lineage>
        <taxon>Eukaryota</taxon>
        <taxon>Metazoa</taxon>
        <taxon>Chordata</taxon>
        <taxon>Craniata</taxon>
        <taxon>Vertebrata</taxon>
        <taxon>Euteleostomi</taxon>
        <taxon>Actinopterygii</taxon>
        <taxon>Neopterygii</taxon>
        <taxon>Teleostei</taxon>
        <taxon>Ostariophysi</taxon>
        <taxon>Cypriniformes</taxon>
        <taxon>Cyprinidae</taxon>
        <taxon>Labeoninae</taxon>
        <taxon>Labeonini</taxon>
        <taxon>Cirrhinus</taxon>
    </lineage>
</organism>
<dbReference type="EMBL" id="JAYMGO010000007">
    <property type="protein sequence ID" value="KAL1271361.1"/>
    <property type="molecule type" value="Genomic_DNA"/>
</dbReference>
<sequence>MGSVLPDTQSATLKLSQGLSKLSPFHCSTLLNFLLPNETNDLTRAPYHAGGLKGIQRPKKEANQRYTAEGKLPWQWP</sequence>
<gene>
    <name evidence="2" type="ORF">QQF64_030377</name>
</gene>
<feature type="region of interest" description="Disordered" evidence="1">
    <location>
        <begin position="49"/>
        <end position="77"/>
    </location>
</feature>
<proteinExistence type="predicted"/>
<name>A0ABR3N3D0_9TELE</name>
<reference evidence="2 3" key="1">
    <citation type="submission" date="2023-09" db="EMBL/GenBank/DDBJ databases">
        <authorList>
            <person name="Wang M."/>
        </authorList>
    </citation>
    <scope>NUCLEOTIDE SEQUENCE [LARGE SCALE GENOMIC DNA]</scope>
    <source>
        <strain evidence="2">GT-2023</strain>
        <tissue evidence="2">Liver</tissue>
    </source>
</reference>
<protein>
    <submittedName>
        <fullName evidence="2">Uncharacterized protein</fullName>
    </submittedName>
</protein>
<comment type="caution">
    <text evidence="2">The sequence shown here is derived from an EMBL/GenBank/DDBJ whole genome shotgun (WGS) entry which is preliminary data.</text>
</comment>
<evidence type="ECO:0000313" key="2">
    <source>
        <dbReference type="EMBL" id="KAL1271361.1"/>
    </source>
</evidence>
<accession>A0ABR3N3D0</accession>
<evidence type="ECO:0000256" key="1">
    <source>
        <dbReference type="SAM" id="MobiDB-lite"/>
    </source>
</evidence>
<evidence type="ECO:0000313" key="3">
    <source>
        <dbReference type="Proteomes" id="UP001558613"/>
    </source>
</evidence>